<evidence type="ECO:0000256" key="4">
    <source>
        <dbReference type="ARBA" id="ARBA00023310"/>
    </source>
</evidence>
<sequence>MAEKETDKGVELEIGGKTRVFDIEDPKLPDWISDEALTSGGYPYKKKLDEEIYREELKALQIELVKAQLSLKNSGKRIMALFEGRDAAGKGGAISAIKDCLNPRYARTVALTKPTETEAGQWYFQRYVTHFPTKGEIVLFDRSWYNRAGVEPVMGFCTPEEHKHFLKVVPRFEDLIVDEGIHFFKFWLNIGREMQLKRFHDRRHDPLKIWKLSPMDIAALTKWREYSEKRDLMLDKTHSKTAPWTVVRANDKRRARINIIRQILLSVDYEGRDLKAIGDIDESILGFGPDFLK</sequence>
<dbReference type="Pfam" id="PF03976">
    <property type="entry name" value="PPK2"/>
    <property type="match status" value="1"/>
</dbReference>
<comment type="function">
    <text evidence="6">Uses inorganic polyphosphate (polyP) as a donor to convert GDP to GTP or ADP to ATP.</text>
</comment>
<dbReference type="Gene3D" id="3.40.50.300">
    <property type="entry name" value="P-loop containing nucleotide triphosphate hydrolases"/>
    <property type="match status" value="1"/>
</dbReference>
<evidence type="ECO:0000256" key="3">
    <source>
        <dbReference type="ARBA" id="ARBA00022777"/>
    </source>
</evidence>
<dbReference type="GO" id="GO:0008976">
    <property type="term" value="F:polyphosphate kinase activity"/>
    <property type="evidence" value="ECO:0007669"/>
    <property type="project" value="UniProtKB-EC"/>
</dbReference>
<name>A0ABT8SR32_9HYPH</name>
<dbReference type="SUPFAM" id="SSF52540">
    <property type="entry name" value="P-loop containing nucleoside triphosphate hydrolases"/>
    <property type="match status" value="1"/>
</dbReference>
<comment type="similarity">
    <text evidence="1 6">Belongs to the polyphosphate kinase 2 (PPK2) family. Class I subfamily.</text>
</comment>
<gene>
    <name evidence="8" type="primary">ppk2</name>
    <name evidence="8" type="ORF">Q2T52_02160</name>
</gene>
<dbReference type="NCBIfam" id="TIGR03707">
    <property type="entry name" value="PPK2_P_aer"/>
    <property type="match status" value="1"/>
</dbReference>
<evidence type="ECO:0000259" key="7">
    <source>
        <dbReference type="Pfam" id="PF03976"/>
    </source>
</evidence>
<dbReference type="PANTHER" id="PTHR34383">
    <property type="entry name" value="POLYPHOSPHATE:AMP PHOSPHOTRANSFERASE-RELATED"/>
    <property type="match status" value="1"/>
</dbReference>
<proteinExistence type="inferred from homology"/>
<dbReference type="InterPro" id="IPR022486">
    <property type="entry name" value="PPK2_PA0141"/>
</dbReference>
<dbReference type="InterPro" id="IPR022488">
    <property type="entry name" value="PPK2-related"/>
</dbReference>
<evidence type="ECO:0000256" key="1">
    <source>
        <dbReference type="ARBA" id="ARBA00009924"/>
    </source>
</evidence>
<comment type="subunit">
    <text evidence="6">Homotetramer.</text>
</comment>
<feature type="domain" description="Polyphosphate kinase-2-related" evidence="7">
    <location>
        <begin position="48"/>
        <end position="271"/>
    </location>
</feature>
<organism evidence="8 9">
    <name type="scientific">Rhizobium oryzicola</name>
    <dbReference type="NCBI Taxonomy" id="1232668"/>
    <lineage>
        <taxon>Bacteria</taxon>
        <taxon>Pseudomonadati</taxon>
        <taxon>Pseudomonadota</taxon>
        <taxon>Alphaproteobacteria</taxon>
        <taxon>Hyphomicrobiales</taxon>
        <taxon>Rhizobiaceae</taxon>
        <taxon>Rhizobium/Agrobacterium group</taxon>
        <taxon>Rhizobium</taxon>
    </lineage>
</organism>
<accession>A0ABT8SR32</accession>
<keyword evidence="4" id="KW-0066">ATP synthesis</keyword>
<evidence type="ECO:0000256" key="5">
    <source>
        <dbReference type="ARBA" id="ARBA00024500"/>
    </source>
</evidence>
<keyword evidence="3 6" id="KW-0418">Kinase</keyword>
<evidence type="ECO:0000313" key="8">
    <source>
        <dbReference type="EMBL" id="MDO1580890.1"/>
    </source>
</evidence>
<comment type="caution">
    <text evidence="8">The sequence shown here is derived from an EMBL/GenBank/DDBJ whole genome shotgun (WGS) entry which is preliminary data.</text>
</comment>
<evidence type="ECO:0000256" key="6">
    <source>
        <dbReference type="RuleBase" id="RU369062"/>
    </source>
</evidence>
<dbReference type="RefSeq" id="WP_302075033.1">
    <property type="nucleotide sequence ID" value="NZ_JAUKWQ010000001.1"/>
</dbReference>
<keyword evidence="2 6" id="KW-0808">Transferase</keyword>
<comment type="catalytic activity">
    <reaction evidence="5">
        <text>[phosphate](n) + ATP = [phosphate](n+1) + ADP</text>
        <dbReference type="Rhea" id="RHEA:19573"/>
        <dbReference type="Rhea" id="RHEA-COMP:9859"/>
        <dbReference type="Rhea" id="RHEA-COMP:14280"/>
        <dbReference type="ChEBI" id="CHEBI:16838"/>
        <dbReference type="ChEBI" id="CHEBI:30616"/>
        <dbReference type="ChEBI" id="CHEBI:456216"/>
    </reaction>
    <physiologicalReaction direction="right-to-left" evidence="5">
        <dbReference type="Rhea" id="RHEA:19575"/>
    </physiologicalReaction>
</comment>
<keyword evidence="9" id="KW-1185">Reference proteome</keyword>
<dbReference type="EC" id="2.7.4.-" evidence="6"/>
<dbReference type="InterPro" id="IPR027417">
    <property type="entry name" value="P-loop_NTPase"/>
</dbReference>
<reference evidence="8" key="2">
    <citation type="submission" date="2023-07" db="EMBL/GenBank/DDBJ databases">
        <authorList>
            <person name="Sun H."/>
        </authorList>
    </citation>
    <scope>NUCLEOTIDE SEQUENCE</scope>
    <source>
        <strain evidence="8">05753</strain>
    </source>
</reference>
<reference evidence="8" key="1">
    <citation type="journal article" date="2015" name="Int. J. Syst. Evol. Microbiol.">
        <title>Rhizobium oryzicola sp. nov., potential plant-growth-promoting endophytic bacteria isolated from rice roots.</title>
        <authorList>
            <person name="Zhang X.X."/>
            <person name="Gao J.S."/>
            <person name="Cao Y.H."/>
            <person name="Sheirdil R.A."/>
            <person name="Wang X.C."/>
            <person name="Zhang L."/>
        </authorList>
    </citation>
    <scope>NUCLEOTIDE SEQUENCE</scope>
    <source>
        <strain evidence="8">05753</strain>
    </source>
</reference>
<dbReference type="EMBL" id="JAUKWQ010000001">
    <property type="protein sequence ID" value="MDO1580890.1"/>
    <property type="molecule type" value="Genomic_DNA"/>
</dbReference>
<protein>
    <recommendedName>
        <fullName evidence="6">ADP/GDP-polyphosphate phosphotransferase</fullName>
        <ecNumber evidence="6">2.7.4.-</ecNumber>
    </recommendedName>
    <alternativeName>
        <fullName evidence="6">Polyphosphate kinase PPK2</fullName>
    </alternativeName>
</protein>
<dbReference type="Proteomes" id="UP001169006">
    <property type="component" value="Unassembled WGS sequence"/>
</dbReference>
<dbReference type="PANTHER" id="PTHR34383:SF1">
    <property type="entry name" value="ADP-POLYPHOSPHATE PHOSPHOTRANSFERASE"/>
    <property type="match status" value="1"/>
</dbReference>
<evidence type="ECO:0000256" key="2">
    <source>
        <dbReference type="ARBA" id="ARBA00022679"/>
    </source>
</evidence>
<evidence type="ECO:0000313" key="9">
    <source>
        <dbReference type="Proteomes" id="UP001169006"/>
    </source>
</evidence>